<feature type="repeat" description="ANK" evidence="3">
    <location>
        <begin position="718"/>
        <end position="750"/>
    </location>
</feature>
<organism evidence="6">
    <name type="scientific">Cladonia uncialis subsp. uncialis</name>
    <dbReference type="NCBI Taxonomy" id="180999"/>
    <lineage>
        <taxon>Eukaryota</taxon>
        <taxon>Fungi</taxon>
        <taxon>Dikarya</taxon>
        <taxon>Ascomycota</taxon>
        <taxon>Pezizomycotina</taxon>
        <taxon>Lecanoromycetes</taxon>
        <taxon>OSLEUM clade</taxon>
        <taxon>Lecanoromycetidae</taxon>
        <taxon>Lecanorales</taxon>
        <taxon>Lecanorineae</taxon>
        <taxon>Cladoniaceae</taxon>
        <taxon>Cladonia</taxon>
    </lineage>
</organism>
<feature type="compositionally biased region" description="Polar residues" evidence="5">
    <location>
        <begin position="555"/>
        <end position="594"/>
    </location>
</feature>
<keyword evidence="2 3" id="KW-0040">ANK repeat</keyword>
<feature type="repeat" description="ANK" evidence="3">
    <location>
        <begin position="751"/>
        <end position="783"/>
    </location>
</feature>
<evidence type="ECO:0000313" key="7">
    <source>
        <dbReference type="EMBL" id="AUW31137.1"/>
    </source>
</evidence>
<evidence type="ECO:0000256" key="2">
    <source>
        <dbReference type="ARBA" id="ARBA00023043"/>
    </source>
</evidence>
<dbReference type="SUPFAM" id="SSF48403">
    <property type="entry name" value="Ankyrin repeat"/>
    <property type="match status" value="2"/>
</dbReference>
<evidence type="ECO:0000313" key="6">
    <source>
        <dbReference type="EMBL" id="ANM86337.1"/>
    </source>
</evidence>
<feature type="compositionally biased region" description="Polar residues" evidence="5">
    <location>
        <begin position="1295"/>
        <end position="1329"/>
    </location>
</feature>
<dbReference type="SMART" id="SM00248">
    <property type="entry name" value="ANK"/>
    <property type="match status" value="13"/>
</dbReference>
<dbReference type="InterPro" id="IPR036770">
    <property type="entry name" value="Ankyrin_rpt-contain_sf"/>
</dbReference>
<feature type="region of interest" description="Disordered" evidence="5">
    <location>
        <begin position="548"/>
        <end position="599"/>
    </location>
</feature>
<dbReference type="InterPro" id="IPR002110">
    <property type="entry name" value="Ankyrin_rpt"/>
</dbReference>
<feature type="repeat" description="ANK" evidence="3">
    <location>
        <begin position="1108"/>
        <end position="1140"/>
    </location>
</feature>
<feature type="compositionally biased region" description="Low complexity" evidence="5">
    <location>
        <begin position="518"/>
        <end position="529"/>
    </location>
</feature>
<feature type="repeat" description="ANK" evidence="3">
    <location>
        <begin position="1075"/>
        <end position="1107"/>
    </location>
</feature>
<feature type="repeat" description="ANK" evidence="3">
    <location>
        <begin position="817"/>
        <end position="839"/>
    </location>
</feature>
<feature type="region of interest" description="Disordered" evidence="5">
    <location>
        <begin position="455"/>
        <end position="482"/>
    </location>
</feature>
<keyword evidence="1" id="KW-0677">Repeat</keyword>
<proteinExistence type="predicted"/>
<dbReference type="PROSITE" id="PS50088">
    <property type="entry name" value="ANK_REPEAT"/>
    <property type="match status" value="10"/>
</dbReference>
<sequence>MDPFTILAAVGTTLKIVKEICEGLQWMQRVYESMTNGDKVLQSIALECNIYGESIKAIGHWLKNNKGATGLKRQMRTTQNAITLVQCSMANLLLDLKKCQETGDKSSVKKISKDKLNIKMFQQFILNATKQQWFQETMRIHLVELRAHAATLHLTLGVIELTGSTPENKEKTPNKLENETEKLEDKKLEHKKLEDETKKLEKRLLLRQFITKALEIKRADIVEPARPDESERLPSESAITSSPDLIQGSPPKLTFYDVVQLARQQALAEKTRKSSVDLIDFSDAAQPVLDQAPLTSLQSDDDLFDSSSPMALQLVDPFTSVQSDDDLLGSSSPMAIQLVDPFTSVQSDDDLLDSSSPMALQLIDPFLLSQNEPRTSEICQNVKLMSKQPASPEMDATLSQEPSGLNLLELVDPQASRTEDLDKEEASEPLVAVATSSQQDLLLHQSSSALAYKENTTKEEPAALEPNMPEASQAGDSETRETNELIASPASFDQPSFPIDLSNAALKSQGNDTDEAPTDSSPTSTAAPSIFSHFSSLTGATSSSLSGITEEDVQARNSSSQTTLKLASLTPTSSPPMVQRKTLSSVRPSMSKSPAQGKDAVLCRSLSASSTPSIHVDPELPSKPQLLECEDSDSQFPVLPPLSNIDEPDKEGFPWIVQAARDGNEEIIQRLLVSGADIKASHATTLRHALSEASIHDHQKIVDLLIKEGCPLEHRDAEGYTALQHACQRGHLSVAKSLITNGASVDASGPQGQTALHLAMQVPHQNVVMLLIQHKASVNARDATFRTPLHIGASQGNVAMCSYLLNEGAQLDSREVESKTPLQLACEAGHYELVQMMLDQSNLNPTNMTFLAAFFAAVECGHIRIAESFFPRGLKLQDLQKDSHKPATSAAKSGSLAMVELMIKENCDANAGDENGWNALHFASYYGHYQIIERLIANDVSTKATTSRKETPLLFAVKGDHFAVAERLLRCSRDGNIVSAEDEQGQQPVHHTARTGSIEIFHLLMSNGAKINVENSFGWQPLHIATAYGHLALVKRLLEQGANIEEKLGSSSIKKDQTYKIVEDGYWAEARWPYPGSRPLHLACEYGHYEVAKHVISKGAKREATCSQGWQPLHHAAYIGSSALVEMLLVSGVYPHATTNEGKTAQELQFCTGGAPILEEEKERIRNLLKEAMGRVRKQKTKSFKVALKRTDTALKRSDTVEEKNNLVRAATFSMNAGSRPHTHRVMTTMQFSDPPLDPSHSVSISHRPTLPHLPHTSPLPLAHSHSLSHSQAPSTPLLPESQSETQSPAPPLATDSTLQNTDKVASEGPTANSATDQLSPLSKINTPDASPAPDTEMQLSVQPEPKIKRKSTLGLSRVKPGMDMGKLGLGSIGKQTFAMGKQTFEIGRQGFEIGKQGLELGKQGIEIGRQGLEKGKQGLELGKQGIELGKQGLEFGKQGLEIVQGFEMGRQGHDIGKQGFKKAKKFAKKGSGKLGSGKRTHKSKSIDGQISMEKDLDSTADNAIDNAIDNKINFVSDNDDDNSDDDDGSILDDAASAFSLGDFADLGNDDF</sequence>
<feature type="repeat" description="ANK" evidence="3">
    <location>
        <begin position="915"/>
        <end position="947"/>
    </location>
</feature>
<feature type="repeat" description="ANK" evidence="3">
    <location>
        <begin position="651"/>
        <end position="683"/>
    </location>
</feature>
<keyword evidence="4" id="KW-0175">Coiled coil</keyword>
<accession>A0A1Z1C425</accession>
<name>A0A1Z1C425_CLAUC</name>
<feature type="compositionally biased region" description="Basic and acidic residues" evidence="5">
    <location>
        <begin position="225"/>
        <end position="234"/>
    </location>
</feature>
<feature type="region of interest" description="Disordered" evidence="5">
    <location>
        <begin position="507"/>
        <end position="529"/>
    </location>
</feature>
<dbReference type="EMBL" id="KX264249">
    <property type="protein sequence ID" value="ANM86337.1"/>
    <property type="molecule type" value="Genomic_DNA"/>
</dbReference>
<dbReference type="Pfam" id="PF00023">
    <property type="entry name" value="Ank"/>
    <property type="match status" value="1"/>
</dbReference>
<feature type="coiled-coil region" evidence="4">
    <location>
        <begin position="176"/>
        <end position="203"/>
    </location>
</feature>
<feature type="repeat" description="ANK" evidence="3">
    <location>
        <begin position="984"/>
        <end position="1016"/>
    </location>
</feature>
<dbReference type="EMBL" id="MG777493">
    <property type="protein sequence ID" value="AUW31137.1"/>
    <property type="molecule type" value="Genomic_DNA"/>
</dbReference>
<feature type="region of interest" description="Disordered" evidence="5">
    <location>
        <begin position="1230"/>
        <end position="1360"/>
    </location>
</feature>
<feature type="region of interest" description="Disordered" evidence="5">
    <location>
        <begin position="1469"/>
        <end position="1491"/>
    </location>
</feature>
<dbReference type="PANTHER" id="PTHR24198">
    <property type="entry name" value="ANKYRIN REPEAT AND PROTEIN KINASE DOMAIN-CONTAINING PROTEIN"/>
    <property type="match status" value="1"/>
</dbReference>
<evidence type="ECO:0000256" key="5">
    <source>
        <dbReference type="SAM" id="MobiDB-lite"/>
    </source>
</evidence>
<feature type="compositionally biased region" description="Basic residues" evidence="5">
    <location>
        <begin position="1469"/>
        <end position="1484"/>
    </location>
</feature>
<feature type="compositionally biased region" description="Acidic residues" evidence="5">
    <location>
        <begin position="1518"/>
        <end position="1531"/>
    </location>
</feature>
<feature type="repeat" description="ANK" evidence="3">
    <location>
        <begin position="784"/>
        <end position="816"/>
    </location>
</feature>
<reference evidence="6" key="1">
    <citation type="submission" date="2016-05" db="EMBL/GenBank/DDBJ databases">
        <title>Lichen genome sequencing reveals its rich biosynthetic potential.</title>
        <authorList>
            <person name="Bertrand R.L."/>
            <person name="Abdel-Hameed M."/>
            <person name="Sorensen J.L."/>
        </authorList>
    </citation>
    <scope>NUCLEOTIDE SEQUENCE</scope>
</reference>
<feature type="region of interest" description="Disordered" evidence="5">
    <location>
        <begin position="225"/>
        <end position="246"/>
    </location>
</feature>
<protein>
    <submittedName>
        <fullName evidence="6">Uncharacterized protein</fullName>
    </submittedName>
</protein>
<evidence type="ECO:0000256" key="4">
    <source>
        <dbReference type="SAM" id="Coils"/>
    </source>
</evidence>
<feature type="compositionally biased region" description="Low complexity" evidence="5">
    <location>
        <begin position="1249"/>
        <end position="1271"/>
    </location>
</feature>
<dbReference type="Gene3D" id="1.25.40.20">
    <property type="entry name" value="Ankyrin repeat-containing domain"/>
    <property type="match status" value="2"/>
</dbReference>
<reference evidence="7" key="2">
    <citation type="submission" date="2017-12" db="EMBL/GenBank/DDBJ databases">
        <title>Genome Sequencing Reveals a Rich Biosynthetic Potential.</title>
        <authorList>
            <person name="Bertrand R.L."/>
            <person name="Abdel-Hameed M.E."/>
            <person name="Sorensen J.L."/>
        </authorList>
    </citation>
    <scope>NUCLEOTIDE SEQUENCE</scope>
</reference>
<dbReference type="PANTHER" id="PTHR24198:SF165">
    <property type="entry name" value="ANKYRIN REPEAT-CONTAINING PROTEIN-RELATED"/>
    <property type="match status" value="1"/>
</dbReference>
<dbReference type="PROSITE" id="PS50297">
    <property type="entry name" value="ANK_REP_REGION"/>
    <property type="match status" value="8"/>
</dbReference>
<evidence type="ECO:0000256" key="1">
    <source>
        <dbReference type="ARBA" id="ARBA00022737"/>
    </source>
</evidence>
<evidence type="ECO:0000256" key="3">
    <source>
        <dbReference type="PROSITE-ProRule" id="PRU00023"/>
    </source>
</evidence>
<feature type="region of interest" description="Disordered" evidence="5">
    <location>
        <begin position="1512"/>
        <end position="1532"/>
    </location>
</feature>
<dbReference type="Pfam" id="PF12796">
    <property type="entry name" value="Ank_2"/>
    <property type="match status" value="5"/>
</dbReference>
<feature type="repeat" description="ANK" evidence="3">
    <location>
        <begin position="1017"/>
        <end position="1049"/>
    </location>
</feature>